<evidence type="ECO:0000256" key="1">
    <source>
        <dbReference type="SAM" id="MobiDB-lite"/>
    </source>
</evidence>
<proteinExistence type="predicted"/>
<evidence type="ECO:0000313" key="2">
    <source>
        <dbReference type="EMBL" id="KAE9048693.1"/>
    </source>
</evidence>
<evidence type="ECO:0000313" key="4">
    <source>
        <dbReference type="Proteomes" id="UP000429607"/>
    </source>
</evidence>
<organism evidence="2 5">
    <name type="scientific">Phytophthora rubi</name>
    <dbReference type="NCBI Taxonomy" id="129364"/>
    <lineage>
        <taxon>Eukaryota</taxon>
        <taxon>Sar</taxon>
        <taxon>Stramenopiles</taxon>
        <taxon>Oomycota</taxon>
        <taxon>Peronosporomycetes</taxon>
        <taxon>Peronosporales</taxon>
        <taxon>Peronosporaceae</taxon>
        <taxon>Phytophthora</taxon>
    </lineage>
</organism>
<dbReference type="AlphaFoldDB" id="A0A6A3P003"/>
<protein>
    <submittedName>
        <fullName evidence="2">Uncharacterized protein</fullName>
    </submittedName>
</protein>
<sequence length="97" mass="10883">MSASGRNNARWSTASPSASALPASNSISQDLLLLEKMRKAKQEAVRGLNDALLEETLTRLRGKAQQLQNDKWMYQDVQLCQNQDLQSTECFKLLICL</sequence>
<feature type="region of interest" description="Disordered" evidence="1">
    <location>
        <begin position="1"/>
        <end position="22"/>
    </location>
</feature>
<feature type="compositionally biased region" description="Low complexity" evidence="1">
    <location>
        <begin position="12"/>
        <end position="22"/>
    </location>
</feature>
<gene>
    <name evidence="3" type="ORF">PR001_g260</name>
    <name evidence="2" type="ORF">PR002_g284</name>
</gene>
<name>A0A6A3P003_9STRA</name>
<accession>A0A6A3P003</accession>
<dbReference type="OrthoDB" id="74640at2759"/>
<feature type="compositionally biased region" description="Polar residues" evidence="1">
    <location>
        <begin position="1"/>
        <end position="11"/>
    </location>
</feature>
<dbReference type="Proteomes" id="UP000435112">
    <property type="component" value="Unassembled WGS sequence"/>
</dbReference>
<dbReference type="EMBL" id="QXFV01000006">
    <property type="protein sequence ID" value="KAE9052712.1"/>
    <property type="molecule type" value="Genomic_DNA"/>
</dbReference>
<reference evidence="4 5" key="1">
    <citation type="submission" date="2018-09" db="EMBL/GenBank/DDBJ databases">
        <title>Genomic investigation of the strawberry pathogen Phytophthora fragariae indicates pathogenicity is determined by transcriptional variation in three key races.</title>
        <authorList>
            <person name="Adams T.M."/>
            <person name="Armitage A.D."/>
            <person name="Sobczyk M.K."/>
            <person name="Bates H.J."/>
            <person name="Dunwell J.M."/>
            <person name="Nellist C.F."/>
            <person name="Harrison R.J."/>
        </authorList>
    </citation>
    <scope>NUCLEOTIDE SEQUENCE [LARGE SCALE GENOMIC DNA]</scope>
    <source>
        <strain evidence="3 4">SCRP249</strain>
        <strain evidence="2 5">SCRP324</strain>
    </source>
</reference>
<dbReference type="EMBL" id="QXFU01000006">
    <property type="protein sequence ID" value="KAE9048693.1"/>
    <property type="molecule type" value="Genomic_DNA"/>
</dbReference>
<evidence type="ECO:0000313" key="3">
    <source>
        <dbReference type="EMBL" id="KAE9052712.1"/>
    </source>
</evidence>
<comment type="caution">
    <text evidence="2">The sequence shown here is derived from an EMBL/GenBank/DDBJ whole genome shotgun (WGS) entry which is preliminary data.</text>
</comment>
<evidence type="ECO:0000313" key="5">
    <source>
        <dbReference type="Proteomes" id="UP000435112"/>
    </source>
</evidence>
<dbReference type="Proteomes" id="UP000429607">
    <property type="component" value="Unassembled WGS sequence"/>
</dbReference>